<sequence>MSNNNDTKIKKVEGETLKTFQEEIPSQYFSHKDEAAYRDYVKNAEFVYRELFKFPPQMFRDAELIDFGAGTGENTVYLANWGAKCTLVEMNQKAQDISKEVFRKYARNFDDHHFVCSSIFDYNPADNEKYDIVHCRAVLSHTAAKEAAFKKIAKLVKPGGFLIFGDPNKAGGFQNMLQRFAVYHFASTPDEMVKVCEFLFKEDIDRSEKFIPRTRRAIIFDRWVIQSQDDPSIAEVVNWMKNSGLRLYSSYPPFAIPLRGDSLHHQPKFDTASVSNLANLGVLTELVWMLQTESDSEAFPKFTEGLTPFAEAFTNLTSCVANFNKDTSLDVGRFQELSRSLAKSSDALNFLQPLREKLLRALAEADEFVGLVYAADLDKLRKFIDKTEVLFKGACGMRHADFIAYKPVENKD</sequence>
<accession>A0A1F5VGD3</accession>
<protein>
    <recommendedName>
        <fullName evidence="3">Methyltransferase domain-containing protein</fullName>
    </recommendedName>
</protein>
<dbReference type="EMBL" id="MFHD01000017">
    <property type="protein sequence ID" value="OGF62484.1"/>
    <property type="molecule type" value="Genomic_DNA"/>
</dbReference>
<gene>
    <name evidence="1" type="ORF">A2834_03395</name>
</gene>
<comment type="caution">
    <text evidence="1">The sequence shown here is derived from an EMBL/GenBank/DDBJ whole genome shotgun (WGS) entry which is preliminary data.</text>
</comment>
<dbReference type="InterPro" id="IPR029063">
    <property type="entry name" value="SAM-dependent_MTases_sf"/>
</dbReference>
<dbReference type="CDD" id="cd02440">
    <property type="entry name" value="AdoMet_MTases"/>
    <property type="match status" value="1"/>
</dbReference>
<reference evidence="1 2" key="1">
    <citation type="journal article" date="2016" name="Nat. Commun.">
        <title>Thousands of microbial genomes shed light on interconnected biogeochemical processes in an aquifer system.</title>
        <authorList>
            <person name="Anantharaman K."/>
            <person name="Brown C.T."/>
            <person name="Hug L.A."/>
            <person name="Sharon I."/>
            <person name="Castelle C.J."/>
            <person name="Probst A.J."/>
            <person name="Thomas B.C."/>
            <person name="Singh A."/>
            <person name="Wilkins M.J."/>
            <person name="Karaoz U."/>
            <person name="Brodie E.L."/>
            <person name="Williams K.H."/>
            <person name="Hubbard S.S."/>
            <person name="Banfield J.F."/>
        </authorList>
    </citation>
    <scope>NUCLEOTIDE SEQUENCE [LARGE SCALE GENOMIC DNA]</scope>
</reference>
<dbReference type="AlphaFoldDB" id="A0A1F5VGD3"/>
<dbReference type="Proteomes" id="UP000179251">
    <property type="component" value="Unassembled WGS sequence"/>
</dbReference>
<dbReference type="STRING" id="1798325.A2834_03395"/>
<dbReference type="Pfam" id="PF13489">
    <property type="entry name" value="Methyltransf_23"/>
    <property type="match status" value="1"/>
</dbReference>
<organism evidence="1 2">
    <name type="scientific">Candidatus Giovannonibacteria bacterium RIFCSPHIGHO2_01_FULL_45_23</name>
    <dbReference type="NCBI Taxonomy" id="1798325"/>
    <lineage>
        <taxon>Bacteria</taxon>
        <taxon>Candidatus Giovannoniibacteriota</taxon>
    </lineage>
</organism>
<evidence type="ECO:0008006" key="3">
    <source>
        <dbReference type="Google" id="ProtNLM"/>
    </source>
</evidence>
<dbReference type="SUPFAM" id="SSF53335">
    <property type="entry name" value="S-adenosyl-L-methionine-dependent methyltransferases"/>
    <property type="match status" value="1"/>
</dbReference>
<proteinExistence type="predicted"/>
<dbReference type="PANTHER" id="PTHR43861">
    <property type="entry name" value="TRANS-ACONITATE 2-METHYLTRANSFERASE-RELATED"/>
    <property type="match status" value="1"/>
</dbReference>
<evidence type="ECO:0000313" key="2">
    <source>
        <dbReference type="Proteomes" id="UP000179251"/>
    </source>
</evidence>
<evidence type="ECO:0000313" key="1">
    <source>
        <dbReference type="EMBL" id="OGF62484.1"/>
    </source>
</evidence>
<name>A0A1F5VGD3_9BACT</name>
<dbReference type="Gene3D" id="3.40.50.150">
    <property type="entry name" value="Vaccinia Virus protein VP39"/>
    <property type="match status" value="1"/>
</dbReference>